<proteinExistence type="inferred from homology"/>
<keyword evidence="6" id="KW-0675">Receptor</keyword>
<accession>A0AAU9XAT8</accession>
<keyword evidence="5 7" id="KW-0472">Membrane</keyword>
<feature type="transmembrane region" description="Helical" evidence="7">
    <location>
        <begin position="29"/>
        <end position="54"/>
    </location>
</feature>
<dbReference type="PROSITE" id="PS00237">
    <property type="entry name" value="G_PROTEIN_RECEP_F1_1"/>
    <property type="match status" value="1"/>
</dbReference>
<evidence type="ECO:0000256" key="6">
    <source>
        <dbReference type="RuleBase" id="RU000688"/>
    </source>
</evidence>
<evidence type="ECO:0000256" key="5">
    <source>
        <dbReference type="ARBA" id="ARBA00023136"/>
    </source>
</evidence>
<dbReference type="Pfam" id="PF00001">
    <property type="entry name" value="7tm_1"/>
    <property type="match status" value="1"/>
</dbReference>
<comment type="caution">
    <text evidence="9">The sequence shown here is derived from an EMBL/GenBank/DDBJ whole genome shotgun (WGS) entry which is preliminary data.</text>
</comment>
<dbReference type="GO" id="GO:0005886">
    <property type="term" value="C:plasma membrane"/>
    <property type="evidence" value="ECO:0007669"/>
    <property type="project" value="UniProtKB-SubCell"/>
</dbReference>
<feature type="transmembrane region" description="Helical" evidence="7">
    <location>
        <begin position="222"/>
        <end position="240"/>
    </location>
</feature>
<evidence type="ECO:0000256" key="7">
    <source>
        <dbReference type="SAM" id="Phobius"/>
    </source>
</evidence>
<feature type="transmembrane region" description="Helical" evidence="7">
    <location>
        <begin position="171"/>
        <end position="194"/>
    </location>
</feature>
<gene>
    <name evidence="9" type="ORF">PMEA_00020242</name>
</gene>
<sequence length="302" mass="34723">MTSLFNQTLNSKTNEQQIRVSQADDFNNLIIKCVVNAVFSLTALVGNGLVLGAIWKTPSLHSPSNILLFGLASSDFGVGLIVQPLYVTLQIIEVVTKEYFTSAWTSYRITQAIFVSSTLLTITAVSVDRFLALHLHLKYRAVVTAKRTLIVLFLIWIASVAYGLTVLMDLLHLSFCVTIVCSSLIATSIVYHIIFRIARRHQRRTQFQMQETLNRTRLRKPAVNMFLVFLWLCLFYTPYLSIRIVVNIVRWPFSLVRLTLSWSAVFVYINSSLNPLIYCWRMRYLRRAIRNFARNQLPSVYK</sequence>
<dbReference type="Proteomes" id="UP001159428">
    <property type="component" value="Unassembled WGS sequence"/>
</dbReference>
<evidence type="ECO:0000256" key="4">
    <source>
        <dbReference type="ARBA" id="ARBA00022989"/>
    </source>
</evidence>
<dbReference type="GO" id="GO:0004930">
    <property type="term" value="F:G protein-coupled receptor activity"/>
    <property type="evidence" value="ECO:0007669"/>
    <property type="project" value="UniProtKB-KW"/>
</dbReference>
<evidence type="ECO:0000259" key="8">
    <source>
        <dbReference type="PROSITE" id="PS50262"/>
    </source>
</evidence>
<keyword evidence="2" id="KW-1003">Cell membrane</keyword>
<keyword evidence="3 6" id="KW-0812">Transmembrane</keyword>
<feature type="domain" description="G-protein coupled receptors family 1 profile" evidence="8">
    <location>
        <begin position="46"/>
        <end position="278"/>
    </location>
</feature>
<feature type="transmembrane region" description="Helical" evidence="7">
    <location>
        <begin position="66"/>
        <end position="89"/>
    </location>
</feature>
<dbReference type="Gene3D" id="1.20.1070.10">
    <property type="entry name" value="Rhodopsin 7-helix transmembrane proteins"/>
    <property type="match status" value="1"/>
</dbReference>
<dbReference type="InterPro" id="IPR017452">
    <property type="entry name" value="GPCR_Rhodpsn_7TM"/>
</dbReference>
<evidence type="ECO:0000256" key="2">
    <source>
        <dbReference type="ARBA" id="ARBA00022475"/>
    </source>
</evidence>
<dbReference type="PROSITE" id="PS50262">
    <property type="entry name" value="G_PROTEIN_RECEP_F1_2"/>
    <property type="match status" value="1"/>
</dbReference>
<keyword evidence="6" id="KW-0807">Transducer</keyword>
<dbReference type="AlphaFoldDB" id="A0AAU9XAT8"/>
<comment type="subcellular location">
    <subcellularLocation>
        <location evidence="1">Cell membrane</location>
        <topology evidence="1">Multi-pass membrane protein</topology>
    </subcellularLocation>
</comment>
<evidence type="ECO:0000256" key="3">
    <source>
        <dbReference type="ARBA" id="ARBA00022692"/>
    </source>
</evidence>
<keyword evidence="10" id="KW-1185">Reference proteome</keyword>
<dbReference type="SMART" id="SM01381">
    <property type="entry name" value="7TM_GPCR_Srsx"/>
    <property type="match status" value="1"/>
</dbReference>
<keyword evidence="6" id="KW-0297">G-protein coupled receptor</keyword>
<keyword evidence="4 7" id="KW-1133">Transmembrane helix</keyword>
<comment type="similarity">
    <text evidence="6">Belongs to the G-protein coupled receptor 1 family.</text>
</comment>
<dbReference type="EMBL" id="CALNXJ010000037">
    <property type="protein sequence ID" value="CAH3142794.1"/>
    <property type="molecule type" value="Genomic_DNA"/>
</dbReference>
<feature type="transmembrane region" description="Helical" evidence="7">
    <location>
        <begin position="260"/>
        <end position="280"/>
    </location>
</feature>
<dbReference type="InterPro" id="IPR000276">
    <property type="entry name" value="GPCR_Rhodpsn"/>
</dbReference>
<organism evidence="9 10">
    <name type="scientific">Pocillopora meandrina</name>
    <dbReference type="NCBI Taxonomy" id="46732"/>
    <lineage>
        <taxon>Eukaryota</taxon>
        <taxon>Metazoa</taxon>
        <taxon>Cnidaria</taxon>
        <taxon>Anthozoa</taxon>
        <taxon>Hexacorallia</taxon>
        <taxon>Scleractinia</taxon>
        <taxon>Astrocoeniina</taxon>
        <taxon>Pocilloporidae</taxon>
        <taxon>Pocillopora</taxon>
    </lineage>
</organism>
<reference evidence="9 10" key="1">
    <citation type="submission" date="2022-05" db="EMBL/GenBank/DDBJ databases">
        <authorList>
            <consortium name="Genoscope - CEA"/>
            <person name="William W."/>
        </authorList>
    </citation>
    <scope>NUCLEOTIDE SEQUENCE [LARGE SCALE GENOMIC DNA]</scope>
</reference>
<feature type="transmembrane region" description="Helical" evidence="7">
    <location>
        <begin position="148"/>
        <end position="165"/>
    </location>
</feature>
<evidence type="ECO:0000313" key="10">
    <source>
        <dbReference type="Proteomes" id="UP001159428"/>
    </source>
</evidence>
<evidence type="ECO:0000313" key="9">
    <source>
        <dbReference type="EMBL" id="CAH3142794.1"/>
    </source>
</evidence>
<evidence type="ECO:0000256" key="1">
    <source>
        <dbReference type="ARBA" id="ARBA00004651"/>
    </source>
</evidence>
<dbReference type="PANTHER" id="PTHR22750">
    <property type="entry name" value="G-PROTEIN COUPLED RECEPTOR"/>
    <property type="match status" value="1"/>
</dbReference>
<name>A0AAU9XAT8_9CNID</name>
<dbReference type="SUPFAM" id="SSF81321">
    <property type="entry name" value="Family A G protein-coupled receptor-like"/>
    <property type="match status" value="1"/>
</dbReference>
<dbReference type="CDD" id="cd00637">
    <property type="entry name" value="7tm_classA_rhodopsin-like"/>
    <property type="match status" value="1"/>
</dbReference>
<protein>
    <recommendedName>
        <fullName evidence="8">G-protein coupled receptors family 1 profile domain-containing protein</fullName>
    </recommendedName>
</protein>
<dbReference type="PRINTS" id="PR00237">
    <property type="entry name" value="GPCRRHODOPSN"/>
</dbReference>